<gene>
    <name evidence="1" type="ORF">ORPV_881</name>
</gene>
<evidence type="ECO:0000313" key="2">
    <source>
        <dbReference type="Proteomes" id="UP000236316"/>
    </source>
</evidence>
<dbReference type="Proteomes" id="UP000236316">
    <property type="component" value="Segment"/>
</dbReference>
<name>A0A2I2L5F2_9VIRU</name>
<dbReference type="EMBL" id="LT906555">
    <property type="protein sequence ID" value="SNW62785.1"/>
    <property type="molecule type" value="Genomic_DNA"/>
</dbReference>
<organism evidence="1">
    <name type="scientific">Orpheovirus IHUMI-LCC2</name>
    <dbReference type="NCBI Taxonomy" id="2023057"/>
    <lineage>
        <taxon>Viruses</taxon>
        <taxon>Varidnaviria</taxon>
        <taxon>Bamfordvirae</taxon>
        <taxon>Nucleocytoviricota</taxon>
        <taxon>Megaviricetes</taxon>
        <taxon>Pimascovirales</taxon>
        <taxon>Ocovirineae</taxon>
        <taxon>Orpheoviridae</taxon>
        <taxon>Alphaorpheovirus</taxon>
        <taxon>Alphaorpheovirus massiliense</taxon>
    </lineage>
</organism>
<dbReference type="GeneID" id="35382718"/>
<sequence>MKSYFDNLPYLPPEIIYEINSYINPSDIPDICNNPNASLECQQFINEYYSTTGYNVISNMTNSEFKRLTLVLWPTIQGISAQNNTSIKMQMLERALQLRYNDDTIKKMIKEFMENNTMVNNLLFDYGRINLLSIPINTLISNSSFNLSEHMVKYIENDGDMDLLNKIPYNQMTPSKAYSIIDSMERGVSYPSKVFNKLKPYILNYKNLGVIYNSPNSDVMQYIKNTKDITMVDFMVYTQRPNFDINVAASIVRKIGNKARDYDMNTYYNIYQNIIRYTITLLDKDLFILVRKELDNIKYKKYDEYVHPSKIILSKSDYHTSYRKALIKTDPAIGYAILLLLNEVDPNVSDIFYIDYGIVKLFSFSLIHNRSSEWFNLLIKSLYEVIE</sequence>
<dbReference type="RefSeq" id="YP_009449087.1">
    <property type="nucleotide sequence ID" value="NC_036594.1"/>
</dbReference>
<keyword evidence="2" id="KW-1185">Reference proteome</keyword>
<protein>
    <recommendedName>
        <fullName evidence="3">F-box domain-containing protein</fullName>
    </recommendedName>
</protein>
<dbReference type="KEGG" id="vg:35382718"/>
<evidence type="ECO:0008006" key="3">
    <source>
        <dbReference type="Google" id="ProtNLM"/>
    </source>
</evidence>
<proteinExistence type="predicted"/>
<accession>A0A2I2L5F2</accession>
<reference evidence="1" key="1">
    <citation type="submission" date="2017-08" db="EMBL/GenBank/DDBJ databases">
        <authorList>
            <consortium name="Urmite Genomes"/>
        </authorList>
    </citation>
    <scope>NUCLEOTIDE SEQUENCE [LARGE SCALE GENOMIC DNA]</scope>
    <source>
        <strain evidence="1">IHUMI-LCC2</strain>
    </source>
</reference>
<evidence type="ECO:0000313" key="1">
    <source>
        <dbReference type="EMBL" id="SNW62785.1"/>
    </source>
</evidence>